<dbReference type="EMBL" id="CP000806">
    <property type="protein sequence ID" value="ACB50310.1"/>
    <property type="molecule type" value="Genomic_DNA"/>
</dbReference>
<accession>B1WSY0</accession>
<dbReference type="AlphaFoldDB" id="B1WSY0"/>
<reference evidence="1 2" key="1">
    <citation type="journal article" date="2008" name="Proc. Natl. Acad. Sci. U.S.A.">
        <title>The genome of Cyanothece 51142, a unicellular diazotrophic cyanobacterium important in the marine nitrogen cycle.</title>
        <authorList>
            <person name="Welsh E.A."/>
            <person name="Liberton M."/>
            <person name="Stoeckel J."/>
            <person name="Loh T."/>
            <person name="Elvitigala T."/>
            <person name="Wang C."/>
            <person name="Wollam A."/>
            <person name="Fulton R.S."/>
            <person name="Clifton S.W."/>
            <person name="Jacobs J.M."/>
            <person name="Aurora R."/>
            <person name="Ghosh B.K."/>
            <person name="Sherman L.A."/>
            <person name="Smith R.D."/>
            <person name="Wilson R.K."/>
            <person name="Pakrasi H.B."/>
        </authorList>
    </citation>
    <scope>NUCLEOTIDE SEQUENCE [LARGE SCALE GENOMIC DNA]</scope>
    <source>
        <strain evidence="2">ATCC 51142 / BH68</strain>
    </source>
</reference>
<gene>
    <name evidence="1" type="ordered locus">cce_0959</name>
</gene>
<dbReference type="OrthoDB" id="6956709at2"/>
<dbReference type="KEGG" id="cyt:cce_0959"/>
<dbReference type="STRING" id="43989.cce_0959"/>
<dbReference type="RefSeq" id="WP_009547142.1">
    <property type="nucleotide sequence ID" value="NC_010546.1"/>
</dbReference>
<proteinExistence type="predicted"/>
<dbReference type="HOGENOM" id="CLU_159961_0_0_3"/>
<evidence type="ECO:0000313" key="1">
    <source>
        <dbReference type="EMBL" id="ACB50310.1"/>
    </source>
</evidence>
<sequence>MKITFRQSGGFAGLIRGCEIDTANLSESEAAYLKGLVEQSHILEATSQLTLKARDLYKYEVIIESEKGTVRASFDDMTWPETAQKLLAYLQEHSKPQPFR</sequence>
<protein>
    <submittedName>
        <fullName evidence="1">Uncharacterized protein</fullName>
    </submittedName>
</protein>
<organism evidence="1 2">
    <name type="scientific">Crocosphaera subtropica (strain ATCC 51142 / BH68)</name>
    <name type="common">Cyanothece sp. (strain ATCC 51142)</name>
    <dbReference type="NCBI Taxonomy" id="43989"/>
    <lineage>
        <taxon>Bacteria</taxon>
        <taxon>Bacillati</taxon>
        <taxon>Cyanobacteriota</taxon>
        <taxon>Cyanophyceae</taxon>
        <taxon>Oscillatoriophycideae</taxon>
        <taxon>Chroococcales</taxon>
        <taxon>Aphanothecaceae</taxon>
        <taxon>Crocosphaera</taxon>
        <taxon>Crocosphaera subtropica</taxon>
    </lineage>
</organism>
<dbReference type="InterPro" id="IPR049457">
    <property type="entry name" value="Emfourin"/>
</dbReference>
<dbReference type="Pfam" id="PF20242">
    <property type="entry name" value="Emfourin"/>
    <property type="match status" value="1"/>
</dbReference>
<dbReference type="Proteomes" id="UP000001203">
    <property type="component" value="Chromosome circular"/>
</dbReference>
<name>B1WSY0_CROS5</name>
<evidence type="ECO:0000313" key="2">
    <source>
        <dbReference type="Proteomes" id="UP000001203"/>
    </source>
</evidence>
<keyword evidence="2" id="KW-1185">Reference proteome</keyword>